<dbReference type="SUPFAM" id="SSF51445">
    <property type="entry name" value="(Trans)glycosidases"/>
    <property type="match status" value="1"/>
</dbReference>
<comment type="similarity">
    <text evidence="2">Belongs to the glycosyl hydrolase 13 family.</text>
</comment>
<dbReference type="GO" id="GO:0019156">
    <property type="term" value="F:isoamylase activity"/>
    <property type="evidence" value="ECO:0007669"/>
    <property type="project" value="UniProtKB-ARBA"/>
</dbReference>
<dbReference type="FunFam" id="2.60.40.10:FF:001593">
    <property type="entry name" value="Isoamylase 1, chloroplastic"/>
    <property type="match status" value="1"/>
</dbReference>
<dbReference type="Pfam" id="PF02922">
    <property type="entry name" value="CBM_48"/>
    <property type="match status" value="1"/>
</dbReference>
<dbReference type="InterPro" id="IPR017853">
    <property type="entry name" value="GH"/>
</dbReference>
<dbReference type="CDD" id="cd11326">
    <property type="entry name" value="AmyAc_Glg_debranch"/>
    <property type="match status" value="1"/>
</dbReference>
<sequence length="767" mass="86672">MELTAQFASRLLSCTPKLLNNPLETSRRLVLSTTTTTLRNQKRSGPGPPRLKIVNARRESGGGAEVDTAVTVKEKPKSERFEVYRGSPTPFGATARDGGVNFAIFSANAISATLCFISLSDLHENKVAEQISLDPLTNKTGDVWHVFLKGDFKDMLYGYKFDGKFSPDKGLYYDSSRILLDPYAKAVISGGEFGALGADGNCWPQMACMVPSFDDEFDWEGDLPLKYPQRDLIIYEMHVRGFTRHESSRTEFPGTYLGVVEKLHHLKELGVNCIELMPCHEFNELEYFSYNSVLGDHKVNFWGYSTVNYFSPMTKYSSSGVRNCGRDAINEFKLLIREAHKQGIEVIMDVVFNHTAEGNENGPLLSFRGVDNSVYYMLAPKGEFYNYSGCGNTFNCNNPVVRQFIVDCLRYWVTEMHVDGFRFDLASIMTRGSSLWDAVNVYGNSIESDWMTTGSPLSSPPLIDMISNDPILHGVKLIAEAWDTGGLYQVGTFPHWGIWSEWNGKEGGRKPWNSINFVCAHDGFTLADLVTYNNKHNSANGEDNNDGENHNNSWNCGQEGELASTSVKKLRKRQMRNFFLCLMVSQGVPMIYMGDEYGHTKGGNNNTYCHDNYINYFQWDKKEESSSDFFRFCCLMTKFRHECESLGLNDFPTAEKLQWHGHTPGMPDWSETSRFVAFTLIDSVKGEIYVAFNTSHLPVMITLPERPGFRWEPLVDTSKPTPYDFLSIDLPGRDIAYDQYAHFLDANLYPMLSYSSIILVLSPEESS</sequence>
<evidence type="ECO:0000256" key="3">
    <source>
        <dbReference type="ARBA" id="ARBA00022528"/>
    </source>
</evidence>
<dbReference type="Gene3D" id="2.60.40.10">
    <property type="entry name" value="Immunoglobulins"/>
    <property type="match status" value="1"/>
</dbReference>
<dbReference type="InterPro" id="IPR013783">
    <property type="entry name" value="Ig-like_fold"/>
</dbReference>
<dbReference type="Proteomes" id="UP001324115">
    <property type="component" value="Unassembled WGS sequence"/>
</dbReference>
<evidence type="ECO:0000256" key="5">
    <source>
        <dbReference type="ARBA" id="ARBA00022946"/>
    </source>
</evidence>
<keyword evidence="4" id="KW-0934">Plastid</keyword>
<evidence type="ECO:0000256" key="2">
    <source>
        <dbReference type="ARBA" id="ARBA00008061"/>
    </source>
</evidence>
<dbReference type="SUPFAM" id="SSF51011">
    <property type="entry name" value="Glycosyl hydrolase domain"/>
    <property type="match status" value="1"/>
</dbReference>
<keyword evidence="3" id="KW-0150">Chloroplast</keyword>
<dbReference type="CDD" id="cd02856">
    <property type="entry name" value="E_set_GDE_Isoamylase_N"/>
    <property type="match status" value="1"/>
</dbReference>
<dbReference type="SMART" id="SM00642">
    <property type="entry name" value="Aamy"/>
    <property type="match status" value="1"/>
</dbReference>
<evidence type="ECO:0000259" key="6">
    <source>
        <dbReference type="SMART" id="SM00642"/>
    </source>
</evidence>
<feature type="domain" description="Glycosyl hydrolase family 13 catalytic" evidence="6">
    <location>
        <begin position="236"/>
        <end position="631"/>
    </location>
</feature>
<comment type="caution">
    <text evidence="7">The sequence shown here is derived from an EMBL/GenBank/DDBJ whole genome shotgun (WGS) entry which is preliminary data.</text>
</comment>
<dbReference type="Pfam" id="PF21156">
    <property type="entry name" value="ISOA1-3_C"/>
    <property type="match status" value="1"/>
</dbReference>
<keyword evidence="8" id="KW-1185">Reference proteome</keyword>
<keyword evidence="5" id="KW-0809">Transit peptide</keyword>
<dbReference type="PANTHER" id="PTHR43002">
    <property type="entry name" value="GLYCOGEN DEBRANCHING ENZYME"/>
    <property type="match status" value="1"/>
</dbReference>
<dbReference type="InterPro" id="IPR006047">
    <property type="entry name" value="GH13_cat_dom"/>
</dbReference>
<dbReference type="AlphaFoldDB" id="A0AAN7E7G6"/>
<comment type="subcellular location">
    <subcellularLocation>
        <location evidence="1">Plastid</location>
        <location evidence="1">Chloroplast</location>
    </subcellularLocation>
</comment>
<dbReference type="Pfam" id="PF00128">
    <property type="entry name" value="Alpha-amylase"/>
    <property type="match status" value="1"/>
</dbReference>
<dbReference type="InterPro" id="IPR013780">
    <property type="entry name" value="Glyco_hydro_b"/>
</dbReference>
<dbReference type="SUPFAM" id="SSF81296">
    <property type="entry name" value="E set domains"/>
    <property type="match status" value="1"/>
</dbReference>
<name>A0AAN7E7G6_QUERU</name>
<dbReference type="EMBL" id="JAXUIC010000011">
    <property type="protein sequence ID" value="KAK4564655.1"/>
    <property type="molecule type" value="Genomic_DNA"/>
</dbReference>
<accession>A0AAN7E7G6</accession>
<evidence type="ECO:0000256" key="1">
    <source>
        <dbReference type="ARBA" id="ARBA00004229"/>
    </source>
</evidence>
<dbReference type="GO" id="GO:0009507">
    <property type="term" value="C:chloroplast"/>
    <property type="evidence" value="ECO:0007669"/>
    <property type="project" value="UniProtKB-SubCell"/>
</dbReference>
<dbReference type="InterPro" id="IPR044505">
    <property type="entry name" value="GlgX_Isoamylase_N_E_set"/>
</dbReference>
<reference evidence="7 8" key="1">
    <citation type="journal article" date="2023" name="G3 (Bethesda)">
        <title>A haplotype-resolved chromosome-scale genome for Quercus rubra L. provides insights into the genetics of adaptive traits for red oak species.</title>
        <authorList>
            <person name="Kapoor B."/>
            <person name="Jenkins J."/>
            <person name="Schmutz J."/>
            <person name="Zhebentyayeva T."/>
            <person name="Kuelheim C."/>
            <person name="Coggeshall M."/>
            <person name="Heim C."/>
            <person name="Lasky J.R."/>
            <person name="Leites L."/>
            <person name="Islam-Faridi N."/>
            <person name="Romero-Severson J."/>
            <person name="DeLeo V.L."/>
            <person name="Lucas S.M."/>
            <person name="Lazic D."/>
            <person name="Gailing O."/>
            <person name="Carlson J."/>
            <person name="Staton M."/>
        </authorList>
    </citation>
    <scope>NUCLEOTIDE SEQUENCE [LARGE SCALE GENOMIC DNA]</scope>
    <source>
        <strain evidence="7">Pseudo-F2</strain>
    </source>
</reference>
<dbReference type="InterPro" id="IPR048650">
    <property type="entry name" value="ISOA1-3-like_C"/>
</dbReference>
<dbReference type="Gene3D" id="3.20.20.80">
    <property type="entry name" value="Glycosidases"/>
    <property type="match status" value="1"/>
</dbReference>
<proteinExistence type="inferred from homology"/>
<dbReference type="InterPro" id="IPR004193">
    <property type="entry name" value="Glyco_hydro_13_N"/>
</dbReference>
<gene>
    <name evidence="7" type="ORF">RGQ29_006652</name>
</gene>
<organism evidence="7 8">
    <name type="scientific">Quercus rubra</name>
    <name type="common">Northern red oak</name>
    <name type="synonym">Quercus borealis</name>
    <dbReference type="NCBI Taxonomy" id="3512"/>
    <lineage>
        <taxon>Eukaryota</taxon>
        <taxon>Viridiplantae</taxon>
        <taxon>Streptophyta</taxon>
        <taxon>Embryophyta</taxon>
        <taxon>Tracheophyta</taxon>
        <taxon>Spermatophyta</taxon>
        <taxon>Magnoliopsida</taxon>
        <taxon>eudicotyledons</taxon>
        <taxon>Gunneridae</taxon>
        <taxon>Pentapetalae</taxon>
        <taxon>rosids</taxon>
        <taxon>fabids</taxon>
        <taxon>Fagales</taxon>
        <taxon>Fagaceae</taxon>
        <taxon>Quercus</taxon>
    </lineage>
</organism>
<dbReference type="Gene3D" id="2.60.40.1180">
    <property type="entry name" value="Golgi alpha-mannosidase II"/>
    <property type="match status" value="1"/>
</dbReference>
<evidence type="ECO:0000313" key="7">
    <source>
        <dbReference type="EMBL" id="KAK4564655.1"/>
    </source>
</evidence>
<dbReference type="InterPro" id="IPR014756">
    <property type="entry name" value="Ig_E-set"/>
</dbReference>
<dbReference type="GO" id="GO:0005975">
    <property type="term" value="P:carbohydrate metabolic process"/>
    <property type="evidence" value="ECO:0007669"/>
    <property type="project" value="InterPro"/>
</dbReference>
<evidence type="ECO:0000256" key="4">
    <source>
        <dbReference type="ARBA" id="ARBA00022640"/>
    </source>
</evidence>
<protein>
    <recommendedName>
        <fullName evidence="6">Glycosyl hydrolase family 13 catalytic domain-containing protein</fullName>
    </recommendedName>
</protein>
<evidence type="ECO:0000313" key="8">
    <source>
        <dbReference type="Proteomes" id="UP001324115"/>
    </source>
</evidence>